<organism evidence="1 2">
    <name type="scientific">Bos mutus</name>
    <name type="common">wild yak</name>
    <dbReference type="NCBI Taxonomy" id="72004"/>
    <lineage>
        <taxon>Eukaryota</taxon>
        <taxon>Metazoa</taxon>
        <taxon>Chordata</taxon>
        <taxon>Craniata</taxon>
        <taxon>Vertebrata</taxon>
        <taxon>Euteleostomi</taxon>
        <taxon>Mammalia</taxon>
        <taxon>Eutheria</taxon>
        <taxon>Laurasiatheria</taxon>
        <taxon>Artiodactyla</taxon>
        <taxon>Ruminantia</taxon>
        <taxon>Pecora</taxon>
        <taxon>Bovidae</taxon>
        <taxon>Bovinae</taxon>
        <taxon>Bos</taxon>
    </lineage>
</organism>
<gene>
    <name evidence="1" type="ORF">E5288_WYG018117</name>
</gene>
<comment type="caution">
    <text evidence="1">The sequence shown here is derived from an EMBL/GenBank/DDBJ whole genome shotgun (WGS) entry which is preliminary data.</text>
</comment>
<dbReference type="EMBL" id="VBQZ03000040">
    <property type="protein sequence ID" value="MXQ87795.1"/>
    <property type="molecule type" value="Genomic_DNA"/>
</dbReference>
<sequence length="69" mass="7877">MISSFSLHFPYSVRKEENGNTWTQALVEGGKQCPVSERPWINLESQEKSCRAAFALNFGLISIKCHKYI</sequence>
<proteinExistence type="predicted"/>
<dbReference type="Proteomes" id="UP000322234">
    <property type="component" value="Unassembled WGS sequence"/>
</dbReference>
<protein>
    <submittedName>
        <fullName evidence="1">Uncharacterized protein</fullName>
    </submittedName>
</protein>
<name>A0A6B0RCV6_9CETA</name>
<accession>A0A6B0RCV6</accession>
<dbReference type="AlphaFoldDB" id="A0A6B0RCV6"/>
<keyword evidence="2" id="KW-1185">Reference proteome</keyword>
<evidence type="ECO:0000313" key="1">
    <source>
        <dbReference type="EMBL" id="MXQ87795.1"/>
    </source>
</evidence>
<reference evidence="1" key="1">
    <citation type="submission" date="2019-10" db="EMBL/GenBank/DDBJ databases">
        <title>The sequence and de novo assembly of the wild yak genome.</title>
        <authorList>
            <person name="Liu Y."/>
        </authorList>
    </citation>
    <scope>NUCLEOTIDE SEQUENCE [LARGE SCALE GENOMIC DNA]</scope>
    <source>
        <strain evidence="1">WY2019</strain>
    </source>
</reference>
<evidence type="ECO:0000313" key="2">
    <source>
        <dbReference type="Proteomes" id="UP000322234"/>
    </source>
</evidence>